<dbReference type="VEuPathDB" id="FungiDB:JI435_306880"/>
<keyword evidence="4" id="KW-0479">Metal-binding</keyword>
<protein>
    <recommendedName>
        <fullName evidence="4">Terpene synthase</fullName>
        <ecNumber evidence="4">4.2.3.-</ecNumber>
    </recommendedName>
</protein>
<dbReference type="InterPro" id="IPR034686">
    <property type="entry name" value="Terpene_cyclase-like_2"/>
</dbReference>
<dbReference type="Pfam" id="PF19086">
    <property type="entry name" value="Terpene_syn_C_2"/>
    <property type="match status" value="1"/>
</dbReference>
<dbReference type="SFLD" id="SFLDS00005">
    <property type="entry name" value="Isoprenoid_Synthase_Type_I"/>
    <property type="match status" value="1"/>
</dbReference>
<sequence>MAHSPHTSAREIIAEIKGQSLVLPDLWHYMPAEDWPVSLNPDITRLREHVRERLQWMIGRIPSKQQGLRKVEAQDLGRFGAGWWPYADYERMETCTDLCTWLFIWDDEIDEAGGEFNSDYEHAQRCREDIMHFVRAMLDLPPYRIVKTSFRPILETSRDVWQRLCMDMTLHERRNLAKEVRIYLEMVGYEQGLRVDQSLPTLEEYWRLRMATSAVKVVTATLLYACKVQLPAEVQDSKLLDDVYEAGNGVTSIMNDLLSVQKELVAGASSSNILFVLYAETGSLQGALERALGLLAQCSAEYDVCTARLYRAYQDRPEIVEALGKLVTGCRYMCTGNLAWSLATTRYGVIAEHDGTVEISL</sequence>
<name>A0A7U2FDG6_PHANO</name>
<dbReference type="SFLD" id="SFLDG01020">
    <property type="entry name" value="Terpene_Cyclase_Like_2"/>
    <property type="match status" value="1"/>
</dbReference>
<reference evidence="6" key="1">
    <citation type="journal article" date="2021" name="BMC Genomics">
        <title>Chromosome-level genome assembly and manually-curated proteome of model necrotroph Parastagonospora nodorum Sn15 reveals a genome-wide trove of candidate effector homologs, and redundancy of virulence-related functions within an accessory chromosome.</title>
        <authorList>
            <person name="Bertazzoni S."/>
            <person name="Jones D.A.B."/>
            <person name="Phan H.T."/>
            <person name="Tan K.-C."/>
            <person name="Hane J.K."/>
        </authorList>
    </citation>
    <scope>NUCLEOTIDE SEQUENCE [LARGE SCALE GENOMIC DNA]</scope>
    <source>
        <strain evidence="6">SN15 / ATCC MYA-4574 / FGSC 10173)</strain>
    </source>
</reference>
<keyword evidence="6" id="KW-1185">Reference proteome</keyword>
<evidence type="ECO:0000256" key="1">
    <source>
        <dbReference type="ARBA" id="ARBA00001946"/>
    </source>
</evidence>
<dbReference type="GO" id="GO:0008299">
    <property type="term" value="P:isoprenoid biosynthetic process"/>
    <property type="evidence" value="ECO:0007669"/>
    <property type="project" value="UniProtKB-ARBA"/>
</dbReference>
<dbReference type="Gene3D" id="1.10.600.10">
    <property type="entry name" value="Farnesyl Diphosphate Synthase"/>
    <property type="match status" value="1"/>
</dbReference>
<dbReference type="InterPro" id="IPR008949">
    <property type="entry name" value="Isoprenoid_synthase_dom_sf"/>
</dbReference>
<dbReference type="GO" id="GO:0010333">
    <property type="term" value="F:terpene synthase activity"/>
    <property type="evidence" value="ECO:0007669"/>
    <property type="project" value="InterPro"/>
</dbReference>
<dbReference type="PANTHER" id="PTHR35201">
    <property type="entry name" value="TERPENE SYNTHASE"/>
    <property type="match status" value="1"/>
</dbReference>
<comment type="similarity">
    <text evidence="2 4">Belongs to the terpene synthase family.</text>
</comment>
<dbReference type="PANTHER" id="PTHR35201:SF4">
    <property type="entry name" value="BETA-PINACENE SYNTHASE-RELATED"/>
    <property type="match status" value="1"/>
</dbReference>
<evidence type="ECO:0000256" key="4">
    <source>
        <dbReference type="RuleBase" id="RU366034"/>
    </source>
</evidence>
<evidence type="ECO:0000313" key="6">
    <source>
        <dbReference type="Proteomes" id="UP000663193"/>
    </source>
</evidence>
<dbReference type="OrthoDB" id="2861623at2759"/>
<keyword evidence="3 4" id="KW-0460">Magnesium</keyword>
<dbReference type="EC" id="4.2.3.-" evidence="4"/>
<comment type="cofactor">
    <cofactor evidence="1 4">
        <name>Mg(2+)</name>
        <dbReference type="ChEBI" id="CHEBI:18420"/>
    </cofactor>
</comment>
<dbReference type="AlphaFoldDB" id="A0A7U2FDG6"/>
<evidence type="ECO:0000313" key="5">
    <source>
        <dbReference type="EMBL" id="QRD03254.1"/>
    </source>
</evidence>
<keyword evidence="4" id="KW-0456">Lyase</keyword>
<dbReference type="EMBL" id="CP069037">
    <property type="protein sequence ID" value="QRD03254.1"/>
    <property type="molecule type" value="Genomic_DNA"/>
</dbReference>
<gene>
    <name evidence="5" type="ORF">JI435_306880</name>
</gene>
<organism evidence="5 6">
    <name type="scientific">Phaeosphaeria nodorum (strain SN15 / ATCC MYA-4574 / FGSC 10173)</name>
    <name type="common">Glume blotch fungus</name>
    <name type="synonym">Parastagonospora nodorum</name>
    <dbReference type="NCBI Taxonomy" id="321614"/>
    <lineage>
        <taxon>Eukaryota</taxon>
        <taxon>Fungi</taxon>
        <taxon>Dikarya</taxon>
        <taxon>Ascomycota</taxon>
        <taxon>Pezizomycotina</taxon>
        <taxon>Dothideomycetes</taxon>
        <taxon>Pleosporomycetidae</taxon>
        <taxon>Pleosporales</taxon>
        <taxon>Pleosporineae</taxon>
        <taxon>Phaeosphaeriaceae</taxon>
        <taxon>Parastagonospora</taxon>
    </lineage>
</organism>
<evidence type="ECO:0000256" key="3">
    <source>
        <dbReference type="ARBA" id="ARBA00022842"/>
    </source>
</evidence>
<accession>A0A7U2FDG6</accession>
<dbReference type="SUPFAM" id="SSF48576">
    <property type="entry name" value="Terpenoid synthases"/>
    <property type="match status" value="1"/>
</dbReference>
<dbReference type="GO" id="GO:0046872">
    <property type="term" value="F:metal ion binding"/>
    <property type="evidence" value="ECO:0007669"/>
    <property type="project" value="UniProtKB-KW"/>
</dbReference>
<evidence type="ECO:0000256" key="2">
    <source>
        <dbReference type="ARBA" id="ARBA00006333"/>
    </source>
</evidence>
<dbReference type="Proteomes" id="UP000663193">
    <property type="component" value="Chromosome 15"/>
</dbReference>
<proteinExistence type="inferred from homology"/>